<evidence type="ECO:0000313" key="2">
    <source>
        <dbReference type="Proteomes" id="UP000076574"/>
    </source>
</evidence>
<name>A0A163ZTL0_9BRAD</name>
<dbReference type="OrthoDB" id="8124867at2"/>
<evidence type="ECO:0008006" key="3">
    <source>
        <dbReference type="Google" id="ProtNLM"/>
    </source>
</evidence>
<dbReference type="RefSeq" id="WP_068731654.1">
    <property type="nucleotide sequence ID" value="NZ_LVYV01000007.1"/>
</dbReference>
<proteinExistence type="predicted"/>
<organism evidence="1 2">
    <name type="scientific">Tardiphaga robiniae</name>
    <dbReference type="NCBI Taxonomy" id="943830"/>
    <lineage>
        <taxon>Bacteria</taxon>
        <taxon>Pseudomonadati</taxon>
        <taxon>Pseudomonadota</taxon>
        <taxon>Alphaproteobacteria</taxon>
        <taxon>Hyphomicrobiales</taxon>
        <taxon>Nitrobacteraceae</taxon>
        <taxon>Tardiphaga</taxon>
    </lineage>
</organism>
<dbReference type="Proteomes" id="UP000076574">
    <property type="component" value="Unassembled WGS sequence"/>
</dbReference>
<comment type="caution">
    <text evidence="1">The sequence shown here is derived from an EMBL/GenBank/DDBJ whole genome shotgun (WGS) entry which is preliminary data.</text>
</comment>
<gene>
    <name evidence="1" type="ORF">A4A58_24915</name>
</gene>
<dbReference type="EMBL" id="LVYV01000007">
    <property type="protein sequence ID" value="KZD23847.1"/>
    <property type="molecule type" value="Genomic_DNA"/>
</dbReference>
<sequence length="411" mass="44020">MSDQATIVAVSNQQPAAFATALAESNIFPVVDATWAEALDAVARVQPAAVVVSASADDMPTFQALAKRLGAKQPYVPLIAIDPATDLPGHAIPLTQTDGNFDRLSARLRNALRVRTLHATVMRRLTAENLHRMSLQSDPLEDATVMLIGRGGGYPALSVALGERVGVVGALSIEAAAKHLNARDLDGIVIGEGFSSRVVDAFLTVLTEDARFRNLPVVVTVPGLTPSYDLANLEMVVGDADTVAATALPLLRQHAFEARLGRTLKSIESDGLLDPATGLLTAAAFERDIATAVYHTQTRGGGLSMARFSFDNIPLRAQRDAARIISRLMRRMDFGTLQNDGCIVVAFAETDQRNAHMIAKRLSSVMKHTMHGPKRDARNDPNVTVITMQPTDTAKSLLARLHGEDAQRAAS</sequence>
<reference evidence="1 2" key="1">
    <citation type="submission" date="2016-03" db="EMBL/GenBank/DDBJ databases">
        <title>Microsymbionts genomes from the relict species Vavilovia formosa (Stev.) Fed.</title>
        <authorList>
            <person name="Kopat V."/>
            <person name="Chirak E."/>
            <person name="Kimeklis A."/>
            <person name="Andronov E."/>
        </authorList>
    </citation>
    <scope>NUCLEOTIDE SEQUENCE [LARGE SCALE GENOMIC DNA]</scope>
    <source>
        <strain evidence="1 2">Vaf07</strain>
    </source>
</reference>
<evidence type="ECO:0000313" key="1">
    <source>
        <dbReference type="EMBL" id="KZD23847.1"/>
    </source>
</evidence>
<dbReference type="AlphaFoldDB" id="A0A163ZTL0"/>
<protein>
    <recommendedName>
        <fullName evidence="3">GGDEF domain-containing protein</fullName>
    </recommendedName>
</protein>
<accession>A0A163ZTL0</accession>
<keyword evidence="2" id="KW-1185">Reference proteome</keyword>
<dbReference type="STRING" id="943830.A4A58_24915"/>